<gene>
    <name evidence="1" type="ORF">DARMORV10_C03P82740.1</name>
</gene>
<reference evidence="1" key="1">
    <citation type="submission" date="2021-01" db="EMBL/GenBank/DDBJ databases">
        <authorList>
            <consortium name="Genoscope - CEA"/>
            <person name="William W."/>
        </authorList>
    </citation>
    <scope>NUCLEOTIDE SEQUENCE</scope>
</reference>
<dbReference type="AlphaFoldDB" id="A0A816IKZ9"/>
<organism evidence="1">
    <name type="scientific">Brassica napus</name>
    <name type="common">Rape</name>
    <dbReference type="NCBI Taxonomy" id="3708"/>
    <lineage>
        <taxon>Eukaryota</taxon>
        <taxon>Viridiplantae</taxon>
        <taxon>Streptophyta</taxon>
        <taxon>Embryophyta</taxon>
        <taxon>Tracheophyta</taxon>
        <taxon>Spermatophyta</taxon>
        <taxon>Magnoliopsida</taxon>
        <taxon>eudicotyledons</taxon>
        <taxon>Gunneridae</taxon>
        <taxon>Pentapetalae</taxon>
        <taxon>rosids</taxon>
        <taxon>malvids</taxon>
        <taxon>Brassicales</taxon>
        <taxon>Brassicaceae</taxon>
        <taxon>Brassiceae</taxon>
        <taxon>Brassica</taxon>
    </lineage>
</organism>
<dbReference type="EMBL" id="HG994367">
    <property type="protein sequence ID" value="CAF1710908.1"/>
    <property type="molecule type" value="Genomic_DNA"/>
</dbReference>
<sequence>MPFLGEDKTTHVRAAILVYKQCMADASELHQLIAIVEIASHSQIFSSNCLAIIDSALVGEVQNLFNVLHRLVGKHSEFRLVVLDKVRWTLWRLAADILDSGIVSLECSAQILTERSYWPAYRAGVYAGIIEGGVLFPNLVLKTRVLETVIDLVECLGLLNQDICNKKQVKVTGCNSLQQLPRISHSASEVGEGV</sequence>
<proteinExistence type="predicted"/>
<protein>
    <submittedName>
        <fullName evidence="1">(rape) hypothetical protein</fullName>
    </submittedName>
</protein>
<accession>A0A816IKZ9</accession>
<name>A0A816IKZ9_BRANA</name>
<evidence type="ECO:0000313" key="1">
    <source>
        <dbReference type="EMBL" id="CAF1710908.1"/>
    </source>
</evidence>
<dbReference type="Proteomes" id="UP001295469">
    <property type="component" value="Chromosome C03"/>
</dbReference>